<accession>A0A8S2CX38</accession>
<evidence type="ECO:0000256" key="9">
    <source>
        <dbReference type="SAM" id="Phobius"/>
    </source>
</evidence>
<evidence type="ECO:0000313" key="12">
    <source>
        <dbReference type="EMBL" id="CAF0825601.1"/>
    </source>
</evidence>
<gene>
    <name evidence="12" type="ORF">OVA965_LOCUS5878</name>
    <name evidence="13" type="ORF">TMI583_LOCUS5875</name>
</gene>
<keyword evidence="5" id="KW-0406">Ion transport</keyword>
<evidence type="ECO:0000256" key="5">
    <source>
        <dbReference type="ARBA" id="ARBA00023065"/>
    </source>
</evidence>
<keyword evidence="3 9" id="KW-0812">Transmembrane</keyword>
<feature type="transmembrane region" description="Helical" evidence="9">
    <location>
        <begin position="639"/>
        <end position="658"/>
    </location>
</feature>
<dbReference type="Proteomes" id="UP000682733">
    <property type="component" value="Unassembled WGS sequence"/>
</dbReference>
<keyword evidence="4 9" id="KW-1133">Transmembrane helix</keyword>
<feature type="domain" description="TRPM SLOG" evidence="10">
    <location>
        <begin position="120"/>
        <end position="336"/>
    </location>
</feature>
<name>A0A8S2CX38_9BILA</name>
<dbReference type="GO" id="GO:0030001">
    <property type="term" value="P:metal ion transport"/>
    <property type="evidence" value="ECO:0007669"/>
    <property type="project" value="TreeGrafter"/>
</dbReference>
<dbReference type="PANTHER" id="PTHR13800:SF12">
    <property type="entry name" value="TRANSIENT RECEPTOR POTENTIAL CATION CHANNEL SUBFAMILY M MEMBER-LIKE 2"/>
    <property type="match status" value="1"/>
</dbReference>
<comment type="caution">
    <text evidence="12">The sequence shown here is derived from an EMBL/GenBank/DDBJ whole genome shotgun (WGS) entry which is preliminary data.</text>
</comment>
<evidence type="ECO:0000313" key="14">
    <source>
        <dbReference type="Proteomes" id="UP000677228"/>
    </source>
</evidence>
<dbReference type="AlphaFoldDB" id="A0A8S2CX38"/>
<dbReference type="Pfam" id="PF25508">
    <property type="entry name" value="TRPM2"/>
    <property type="match status" value="1"/>
</dbReference>
<dbReference type="InterPro" id="IPR050927">
    <property type="entry name" value="TRPM"/>
</dbReference>
<dbReference type="InterPro" id="IPR041491">
    <property type="entry name" value="TRPM_SLOG"/>
</dbReference>
<dbReference type="EMBL" id="CAJOBA010001698">
    <property type="protein sequence ID" value="CAF3610062.1"/>
    <property type="molecule type" value="Genomic_DNA"/>
</dbReference>
<sequence>MLSKSCAAVRRSVPDLFYATASAASSLMSKSWNELVADYNGKKLLQSRTCKVFKYRTCRRVNVEVCGCNRLVREHSFDDDTAEVQTRKQLDELLKKKWNENSHTSKVPLSVYGVLPNKSKFLRCDNQSKLENVYKLLVEDCHRPNLIMSVYGGAKYFQLNERLEKKFMEGIVQVATVADAWILSTGLNSGVSKLVGDGISQYRLLAKYPKDVIAIGLTQWGSLTKDTRNLLKQQSKMDVGNKLMNLHDSETLEWNHTHFILFDNGQLKSYMSDSQRSQLVEAAVNDRSEIDCSSTVQQLMFLNLGYPVTIIVEGGKNTLEVVLHDISKRRPVVIIQTDYMSLNTIFDSDKAPTSFIQLNNAYSAWIGSFIHEIYVVEKKGSIQRFGSDTLYCCSKVWRNLCNCCPCVKRRDDPSHYAELGEELTNLERRQSYPSDIKSEWNNFKEIYKEEEMLRDLFLWALFTTEIELAKVILFHLKPRICAALIATRIYRHFSKEAINAFTKEKLREQAMEFEQYASDCVEKCYAHNEKLTCELIIREVPLFGNVTCMQVAVAGECAKFFATPCVDELLNQICYMMLYKFDAPRDTGGRFHWTEIYVIVTISAMLCEELRQLAYHYQNRMQERWYQSTSWLLSTFSKLFYLSLYALFYLGILLRYRYGDTLRLLTVARILMAFDLELWYIQSLKFIIVLEYLGPKLFMIKNMLRDLAAFVYIIFILIAAYGVVSRSMISYQNVTFDGRGIFSNILYPPYWFIYGNTQDELQKLDSMYAKMIAKHKKSNSDWNEFENAATFTYARSVVEKTKQNEADAFQEPILKKNETGEADKTTVAAKEDLRNIHLELQKLSTNIGTTDVGNHASSSQNQTTNSP</sequence>
<comment type="subcellular location">
    <subcellularLocation>
        <location evidence="1">Membrane</location>
        <topology evidence="1">Multi-pass membrane protein</topology>
    </subcellularLocation>
</comment>
<evidence type="ECO:0000259" key="11">
    <source>
        <dbReference type="Pfam" id="PF25508"/>
    </source>
</evidence>
<evidence type="ECO:0000256" key="1">
    <source>
        <dbReference type="ARBA" id="ARBA00004141"/>
    </source>
</evidence>
<evidence type="ECO:0000313" key="13">
    <source>
        <dbReference type="EMBL" id="CAF3610062.1"/>
    </source>
</evidence>
<reference evidence="12" key="1">
    <citation type="submission" date="2021-02" db="EMBL/GenBank/DDBJ databases">
        <authorList>
            <person name="Nowell W R."/>
        </authorList>
    </citation>
    <scope>NUCLEOTIDE SEQUENCE</scope>
</reference>
<evidence type="ECO:0000256" key="8">
    <source>
        <dbReference type="SAM" id="MobiDB-lite"/>
    </source>
</evidence>
<keyword evidence="7" id="KW-0407">Ion channel</keyword>
<dbReference type="Proteomes" id="UP000677228">
    <property type="component" value="Unassembled WGS sequence"/>
</dbReference>
<dbReference type="GO" id="GO:0005261">
    <property type="term" value="F:monoatomic cation channel activity"/>
    <property type="evidence" value="ECO:0007669"/>
    <property type="project" value="TreeGrafter"/>
</dbReference>
<dbReference type="PANTHER" id="PTHR13800">
    <property type="entry name" value="TRANSIENT RECEPTOR POTENTIAL CATION CHANNEL, SUBFAMILY M, MEMBER 6"/>
    <property type="match status" value="1"/>
</dbReference>
<dbReference type="InterPro" id="IPR057366">
    <property type="entry name" value="TRPM-like"/>
</dbReference>
<feature type="transmembrane region" description="Helical" evidence="9">
    <location>
        <begin position="678"/>
        <end position="695"/>
    </location>
</feature>
<keyword evidence="6 9" id="KW-0472">Membrane</keyword>
<evidence type="ECO:0000259" key="10">
    <source>
        <dbReference type="Pfam" id="PF18139"/>
    </source>
</evidence>
<evidence type="ECO:0000256" key="3">
    <source>
        <dbReference type="ARBA" id="ARBA00022692"/>
    </source>
</evidence>
<evidence type="ECO:0000256" key="7">
    <source>
        <dbReference type="ARBA" id="ARBA00023303"/>
    </source>
</evidence>
<keyword evidence="2" id="KW-0813">Transport</keyword>
<feature type="region of interest" description="Disordered" evidence="8">
    <location>
        <begin position="848"/>
        <end position="867"/>
    </location>
</feature>
<dbReference type="Pfam" id="PF18139">
    <property type="entry name" value="LSDAT_euk"/>
    <property type="match status" value="1"/>
</dbReference>
<protein>
    <submittedName>
        <fullName evidence="12">Uncharacterized protein</fullName>
    </submittedName>
</protein>
<dbReference type="EMBL" id="CAJNOK010001698">
    <property type="protein sequence ID" value="CAF0825601.1"/>
    <property type="molecule type" value="Genomic_DNA"/>
</dbReference>
<evidence type="ECO:0000256" key="4">
    <source>
        <dbReference type="ARBA" id="ARBA00022989"/>
    </source>
</evidence>
<feature type="domain" description="TRPM-like" evidence="11">
    <location>
        <begin position="437"/>
        <end position="562"/>
    </location>
</feature>
<evidence type="ECO:0000256" key="2">
    <source>
        <dbReference type="ARBA" id="ARBA00022448"/>
    </source>
</evidence>
<dbReference type="GO" id="GO:0005886">
    <property type="term" value="C:plasma membrane"/>
    <property type="evidence" value="ECO:0007669"/>
    <property type="project" value="TreeGrafter"/>
</dbReference>
<feature type="transmembrane region" description="Helical" evidence="9">
    <location>
        <begin position="707"/>
        <end position="724"/>
    </location>
</feature>
<organism evidence="12 14">
    <name type="scientific">Didymodactylos carnosus</name>
    <dbReference type="NCBI Taxonomy" id="1234261"/>
    <lineage>
        <taxon>Eukaryota</taxon>
        <taxon>Metazoa</taxon>
        <taxon>Spiralia</taxon>
        <taxon>Gnathifera</taxon>
        <taxon>Rotifera</taxon>
        <taxon>Eurotatoria</taxon>
        <taxon>Bdelloidea</taxon>
        <taxon>Philodinida</taxon>
        <taxon>Philodinidae</taxon>
        <taxon>Didymodactylos</taxon>
    </lineage>
</organism>
<evidence type="ECO:0000256" key="6">
    <source>
        <dbReference type="ARBA" id="ARBA00023136"/>
    </source>
</evidence>
<proteinExistence type="predicted"/>